<dbReference type="SUPFAM" id="SSF52833">
    <property type="entry name" value="Thioredoxin-like"/>
    <property type="match status" value="1"/>
</dbReference>
<proteinExistence type="predicted"/>
<reference evidence="2" key="1">
    <citation type="submission" date="2016-11" db="EMBL/GenBank/DDBJ databases">
        <authorList>
            <person name="Varghese N."/>
            <person name="Submissions S."/>
        </authorList>
    </citation>
    <scope>NUCLEOTIDE SEQUENCE [LARGE SCALE GENOMIC DNA]</scope>
    <source>
        <strain evidence="2">DSM 16990</strain>
    </source>
</reference>
<keyword evidence="2" id="KW-1185">Reference proteome</keyword>
<name>A0A1M5D8U3_9SPHI</name>
<dbReference type="Proteomes" id="UP000184287">
    <property type="component" value="Unassembled WGS sequence"/>
</dbReference>
<dbReference type="Gene3D" id="3.40.30.10">
    <property type="entry name" value="Glutaredoxin"/>
    <property type="match status" value="1"/>
</dbReference>
<dbReference type="Pfam" id="PF14595">
    <property type="entry name" value="Thioredoxin_9"/>
    <property type="match status" value="1"/>
</dbReference>
<dbReference type="EMBL" id="FQUQ01000003">
    <property type="protein sequence ID" value="SHF63443.1"/>
    <property type="molecule type" value="Genomic_DNA"/>
</dbReference>
<sequence>MCLGFGAFYIRGTKKHVGGLKRTGVTILLQLIMIEYSNIFVNEGMSYSTYRNLINELLLRKKTTGEDDSEAMLHYTKMNVQRMNRVDKTVQLNAELLEALTGLTGKYRFLVISEGWCGDAAQIVPVFDKMASTFPDKISLKFVLRDQNLPLIDAHLTNGGRAIPVLLILDEEGKVLCKWGPRPQILQSLLADWKKESTDMMLIAERLHGWYAKDKTQTTQEELNTMVRKLLVDRNS</sequence>
<evidence type="ECO:0000313" key="2">
    <source>
        <dbReference type="Proteomes" id="UP000184287"/>
    </source>
</evidence>
<evidence type="ECO:0000313" key="1">
    <source>
        <dbReference type="EMBL" id="SHF63443.1"/>
    </source>
</evidence>
<dbReference type="STRING" id="288992.SAMN04488522_103124"/>
<gene>
    <name evidence="1" type="ORF">SAMN04488522_103124</name>
</gene>
<dbReference type="AlphaFoldDB" id="A0A1M5D8U3"/>
<organism evidence="1 2">
    <name type="scientific">Pedobacter caeni</name>
    <dbReference type="NCBI Taxonomy" id="288992"/>
    <lineage>
        <taxon>Bacteria</taxon>
        <taxon>Pseudomonadati</taxon>
        <taxon>Bacteroidota</taxon>
        <taxon>Sphingobacteriia</taxon>
        <taxon>Sphingobacteriales</taxon>
        <taxon>Sphingobacteriaceae</taxon>
        <taxon>Pedobacter</taxon>
    </lineage>
</organism>
<protein>
    <submittedName>
        <fullName evidence="1">Thioredoxin</fullName>
    </submittedName>
</protein>
<dbReference type="InterPro" id="IPR036249">
    <property type="entry name" value="Thioredoxin-like_sf"/>
</dbReference>
<accession>A0A1M5D8U3</accession>